<evidence type="ECO:0000256" key="4">
    <source>
        <dbReference type="ARBA" id="ARBA00022801"/>
    </source>
</evidence>
<dbReference type="Pfam" id="PF14543">
    <property type="entry name" value="TAXi_N"/>
    <property type="match status" value="1"/>
</dbReference>
<dbReference type="SUPFAM" id="SSF50630">
    <property type="entry name" value="Acid proteases"/>
    <property type="match status" value="1"/>
</dbReference>
<dbReference type="PROSITE" id="PS51767">
    <property type="entry name" value="PEPTIDASE_A1"/>
    <property type="match status" value="1"/>
</dbReference>
<feature type="signal peptide" evidence="6">
    <location>
        <begin position="1"/>
        <end position="26"/>
    </location>
</feature>
<keyword evidence="6" id="KW-0732">Signal</keyword>
<dbReference type="Pfam" id="PF14541">
    <property type="entry name" value="TAXi_C"/>
    <property type="match status" value="1"/>
</dbReference>
<dbReference type="PANTHER" id="PTHR47967:SF60">
    <property type="entry name" value="PROTEIN ASPARTIC PROTEASE IN GUARD CELL 1-LIKE"/>
    <property type="match status" value="1"/>
</dbReference>
<keyword evidence="4" id="KW-0378">Hydrolase</keyword>
<dbReference type="PANTHER" id="PTHR47967">
    <property type="entry name" value="OS07G0603500 PROTEIN-RELATED"/>
    <property type="match status" value="1"/>
</dbReference>
<dbReference type="Proteomes" id="UP000886520">
    <property type="component" value="Chromosome 8"/>
</dbReference>
<organism evidence="8 9">
    <name type="scientific">Adiantum capillus-veneris</name>
    <name type="common">Maidenhair fern</name>
    <dbReference type="NCBI Taxonomy" id="13818"/>
    <lineage>
        <taxon>Eukaryota</taxon>
        <taxon>Viridiplantae</taxon>
        <taxon>Streptophyta</taxon>
        <taxon>Embryophyta</taxon>
        <taxon>Tracheophyta</taxon>
        <taxon>Polypodiopsida</taxon>
        <taxon>Polypodiidae</taxon>
        <taxon>Polypodiales</taxon>
        <taxon>Pteridineae</taxon>
        <taxon>Pteridaceae</taxon>
        <taxon>Vittarioideae</taxon>
        <taxon>Adiantum</taxon>
    </lineage>
</organism>
<keyword evidence="2" id="KW-0645">Protease</keyword>
<dbReference type="InterPro" id="IPR021109">
    <property type="entry name" value="Peptidase_aspartic_dom_sf"/>
</dbReference>
<feature type="chain" id="PRO_5038386899" description="Peptidase A1 domain-containing protein" evidence="6">
    <location>
        <begin position="27"/>
        <end position="465"/>
    </location>
</feature>
<dbReference type="InterPro" id="IPR032799">
    <property type="entry name" value="TAXi_C"/>
</dbReference>
<feature type="domain" description="Peptidase A1" evidence="7">
    <location>
        <begin position="102"/>
        <end position="457"/>
    </location>
</feature>
<dbReference type="Gene3D" id="2.40.70.10">
    <property type="entry name" value="Acid Proteases"/>
    <property type="match status" value="2"/>
</dbReference>
<evidence type="ECO:0000313" key="8">
    <source>
        <dbReference type="EMBL" id="KAI5076863.1"/>
    </source>
</evidence>
<name>A0A9D4V071_ADICA</name>
<dbReference type="AlphaFoldDB" id="A0A9D4V071"/>
<evidence type="ECO:0000256" key="3">
    <source>
        <dbReference type="ARBA" id="ARBA00022750"/>
    </source>
</evidence>
<evidence type="ECO:0000256" key="1">
    <source>
        <dbReference type="ARBA" id="ARBA00007447"/>
    </source>
</evidence>
<dbReference type="InterPro" id="IPR034161">
    <property type="entry name" value="Pepsin-like_plant"/>
</dbReference>
<dbReference type="InterPro" id="IPR051708">
    <property type="entry name" value="Plant_Aspart_Prot_A1"/>
</dbReference>
<keyword evidence="5" id="KW-0325">Glycoprotein</keyword>
<dbReference type="CDD" id="cd05476">
    <property type="entry name" value="pepsin_A_like_plant"/>
    <property type="match status" value="1"/>
</dbReference>
<comment type="caution">
    <text evidence="8">The sequence shown here is derived from an EMBL/GenBank/DDBJ whole genome shotgun (WGS) entry which is preliminary data.</text>
</comment>
<keyword evidence="9" id="KW-1185">Reference proteome</keyword>
<evidence type="ECO:0000256" key="6">
    <source>
        <dbReference type="SAM" id="SignalP"/>
    </source>
</evidence>
<proteinExistence type="inferred from homology"/>
<dbReference type="EMBL" id="JABFUD020000008">
    <property type="protein sequence ID" value="KAI5076863.1"/>
    <property type="molecule type" value="Genomic_DNA"/>
</dbReference>
<evidence type="ECO:0000256" key="2">
    <source>
        <dbReference type="ARBA" id="ARBA00022670"/>
    </source>
</evidence>
<reference evidence="8" key="1">
    <citation type="submission" date="2021-01" db="EMBL/GenBank/DDBJ databases">
        <title>Adiantum capillus-veneris genome.</title>
        <authorList>
            <person name="Fang Y."/>
            <person name="Liao Q."/>
        </authorList>
    </citation>
    <scope>NUCLEOTIDE SEQUENCE</scope>
    <source>
        <strain evidence="8">H3</strain>
        <tissue evidence="8">Leaf</tissue>
    </source>
</reference>
<dbReference type="GO" id="GO:0006508">
    <property type="term" value="P:proteolysis"/>
    <property type="evidence" value="ECO:0007669"/>
    <property type="project" value="UniProtKB-KW"/>
</dbReference>
<evidence type="ECO:0000313" key="9">
    <source>
        <dbReference type="Proteomes" id="UP000886520"/>
    </source>
</evidence>
<evidence type="ECO:0000256" key="5">
    <source>
        <dbReference type="ARBA" id="ARBA00023180"/>
    </source>
</evidence>
<dbReference type="OrthoDB" id="2747330at2759"/>
<accession>A0A9D4V071</accession>
<keyword evidence="3" id="KW-0064">Aspartyl protease</keyword>
<dbReference type="InterPro" id="IPR032861">
    <property type="entry name" value="TAXi_N"/>
</dbReference>
<dbReference type="InterPro" id="IPR033121">
    <property type="entry name" value="PEPTIDASE_A1"/>
</dbReference>
<comment type="similarity">
    <text evidence="1">Belongs to the peptidase A1 family.</text>
</comment>
<evidence type="ECO:0000259" key="7">
    <source>
        <dbReference type="PROSITE" id="PS51767"/>
    </source>
</evidence>
<sequence length="465" mass="50677">MDKKLSMAPFLLLALLPLFILPPSSSSYVSFPLTHRDAQSSLLRIQETDPTDMPEEMPMRDFVAAGLAMRGRIEKQRRSRARGKTEPIVGRFSYLRENVGDFYLTMAVGSPPQNLIFTLDTGSELTWTQCKPCRVCSTSGGPAFAFNKSSSYLPVPCASPLCTQSLGFSGGCSNSTGICIFQLQYGDGSVDAGYVSVDSFHLSGKLSKSIVFGCAVINLDTVPVPTSGIMGLNAGPFSFTSQLLGENPTLSNRFAYCLPDRFKNLNSQGTVLFGEYTLPKAKAAMRYTPLVPPYGPLGDLYYFVKLEGISVGKRFIKANMKQTGLQIGGTIFDSGTAVTHLVRSLHVEMVAEMTRQTEHLHPFSAKGTASDLCYRVPLRAKELPKVPVITMHFSGMVGLELGPESVLYPAGFDDKGIVVCLAFISSQSSIPFNIIGNYQQQNYWVEYNLESSSIGLAKASCVTRR</sequence>
<dbReference type="GO" id="GO:0004190">
    <property type="term" value="F:aspartic-type endopeptidase activity"/>
    <property type="evidence" value="ECO:0007669"/>
    <property type="project" value="UniProtKB-KW"/>
</dbReference>
<protein>
    <recommendedName>
        <fullName evidence="7">Peptidase A1 domain-containing protein</fullName>
    </recommendedName>
</protein>
<gene>
    <name evidence="8" type="ORF">GOP47_0008928</name>
</gene>